<dbReference type="InterPro" id="IPR016162">
    <property type="entry name" value="Ald_DH_N"/>
</dbReference>
<dbReference type="Proteomes" id="UP000314987">
    <property type="component" value="Unassembled WGS sequence"/>
</dbReference>
<dbReference type="InterPro" id="IPR016161">
    <property type="entry name" value="Ald_DH/histidinol_DH"/>
</dbReference>
<dbReference type="Ensembl" id="ENSVURT00010010964.1">
    <property type="protein sequence ID" value="ENSVURP00010009660.1"/>
    <property type="gene ID" value="ENSVURG00010007481.1"/>
</dbReference>
<accession>A0A4X2KJZ6</accession>
<evidence type="ECO:0000256" key="2">
    <source>
        <dbReference type="ARBA" id="ARBA00023002"/>
    </source>
</evidence>
<dbReference type="GO" id="GO:0005737">
    <property type="term" value="C:cytoplasm"/>
    <property type="evidence" value="ECO:0007669"/>
    <property type="project" value="TreeGrafter"/>
</dbReference>
<proteinExistence type="predicted"/>
<dbReference type="PANTHER" id="PTHR43570">
    <property type="entry name" value="ALDEHYDE DEHYDROGENASE"/>
    <property type="match status" value="1"/>
</dbReference>
<evidence type="ECO:0000313" key="4">
    <source>
        <dbReference type="Ensembl" id="ENSVURP00010009660.1"/>
    </source>
</evidence>
<evidence type="ECO:0000313" key="5">
    <source>
        <dbReference type="Proteomes" id="UP000314987"/>
    </source>
</evidence>
<keyword evidence="1" id="KW-0521">NADP</keyword>
<dbReference type="GO" id="GO:0006081">
    <property type="term" value="P:aldehyde metabolic process"/>
    <property type="evidence" value="ECO:0007669"/>
    <property type="project" value="InterPro"/>
</dbReference>
<dbReference type="AlphaFoldDB" id="A0A4X2KJZ6"/>
<reference evidence="4" key="2">
    <citation type="submission" date="2025-08" db="UniProtKB">
        <authorList>
            <consortium name="Ensembl"/>
        </authorList>
    </citation>
    <scope>IDENTIFICATION</scope>
</reference>
<keyword evidence="5" id="KW-1185">Reference proteome</keyword>
<evidence type="ECO:0000256" key="3">
    <source>
        <dbReference type="SAM" id="Coils"/>
    </source>
</evidence>
<keyword evidence="3" id="KW-0175">Coiled coil</keyword>
<dbReference type="GO" id="GO:0004028">
    <property type="term" value="F:3-chloroallyl aldehyde dehydrogenase activity"/>
    <property type="evidence" value="ECO:0007669"/>
    <property type="project" value="TreeGrafter"/>
</dbReference>
<evidence type="ECO:0000256" key="1">
    <source>
        <dbReference type="ARBA" id="ARBA00022857"/>
    </source>
</evidence>
<dbReference type="OMA" id="KNFIFEM"/>
<dbReference type="PANTHER" id="PTHR43570:SF15">
    <property type="entry name" value="ALDEHYDE DEHYDROGENASE, DIMERIC NADP-PREFERRING"/>
    <property type="match status" value="1"/>
</dbReference>
<keyword evidence="2" id="KW-0560">Oxidoreductase</keyword>
<dbReference type="GO" id="GO:0004029">
    <property type="term" value="F:aldehyde dehydrogenase (NAD+) activity"/>
    <property type="evidence" value="ECO:0007669"/>
    <property type="project" value="TreeGrafter"/>
</dbReference>
<dbReference type="GeneTree" id="ENSGT00960000189444"/>
<organism evidence="4 5">
    <name type="scientific">Vombatus ursinus</name>
    <name type="common">Common wombat</name>
    <dbReference type="NCBI Taxonomy" id="29139"/>
    <lineage>
        <taxon>Eukaryota</taxon>
        <taxon>Metazoa</taxon>
        <taxon>Chordata</taxon>
        <taxon>Craniata</taxon>
        <taxon>Vertebrata</taxon>
        <taxon>Euteleostomi</taxon>
        <taxon>Mammalia</taxon>
        <taxon>Metatheria</taxon>
        <taxon>Diprotodontia</taxon>
        <taxon>Vombatidae</taxon>
        <taxon>Vombatus</taxon>
    </lineage>
</organism>
<dbReference type="SUPFAM" id="SSF53720">
    <property type="entry name" value="ALDH-like"/>
    <property type="match status" value="1"/>
</dbReference>
<reference evidence="4" key="3">
    <citation type="submission" date="2025-09" db="UniProtKB">
        <authorList>
            <consortium name="Ensembl"/>
        </authorList>
    </citation>
    <scope>IDENTIFICATION</scope>
</reference>
<dbReference type="Gene3D" id="3.40.605.10">
    <property type="entry name" value="Aldehyde Dehydrogenase, Chain A, domain 1"/>
    <property type="match status" value="1"/>
</dbReference>
<protein>
    <submittedName>
        <fullName evidence="4">Uncharacterized protein</fullName>
    </submittedName>
</protein>
<sequence>MSKISETVKWARVAFNSGKTQPLKFWIQQLENLQRMMKEREEEIAAALYADLHKVLL</sequence>
<reference evidence="5" key="1">
    <citation type="submission" date="2018-12" db="EMBL/GenBank/DDBJ databases">
        <authorList>
            <person name="Yazar S."/>
        </authorList>
    </citation>
    <scope>NUCLEOTIDE SEQUENCE [LARGE SCALE GENOMIC DNA]</scope>
</reference>
<dbReference type="STRING" id="29139.ENSVURP00010009660"/>
<feature type="coiled-coil region" evidence="3">
    <location>
        <begin position="23"/>
        <end position="50"/>
    </location>
</feature>
<name>A0A4X2KJZ6_VOMUR</name>
<dbReference type="InterPro" id="IPR012394">
    <property type="entry name" value="Aldehyde_DH_NAD(P)"/>
</dbReference>